<sequence length="671" mass="77059">MRGVMRPGHSIIYYRRIWQYLGIATVLLVVLHSIAPSRPTTESVTGFFPPTFWRKPPSKIRPGGYFDVSRQRKVPDASEEELLEEDAIGTLHDERNEKFYAGGIKSLTSGSYQRQVVYDPYPDYNGEEWRKQWQGDFVACEGPRGTVLDRNNADDMMSVYLGNQRDFPFPMFGSHEALNLDSAVCADRCSRWAIYGHEETKRHTSCPKTVRIDWDQVTWGSLQSQCAERNANRSSLPLQPAYRSQSALIIRSYDGMKWSPTHRQYLRSLIMELSLHSGGEYQVYLLVDVKAPLNIHDDTAVRQFTAEHIPAEFHDITILFNADMLREWYPMIDEHTPVYQHLQPIQVFSQLYPNFDYYLQLEMDSRNTGHMYHFLEQAASFAKAQPRKYLWERNAYFYTPGAHGTWENFTHMVDKSLQGRELSTVWGPVAAPVEANIQPIGPKPPVADPLLDDYQWGVGEEADLITLLPIFDAGNTTWTFPDKIWNVPPSLPRRASPITMWRMSHRLLAAMHNSLDSDGVAIVSEMSGPTFALLHGLKAVAVPQPIYLDGQWSAREVASIVNRDTSTPEKINGGSESVWNWNHAWDHILYRVTYMFTTQTAEDLFRRWLGYKADEGQYTDGSPHRDPQGRFWYDEGKLNEQRYGRLCFPGMMLHTVKNTELVKGQDMAVPV</sequence>
<evidence type="ECO:0000313" key="1">
    <source>
        <dbReference type="EMBL" id="RKU44428.1"/>
    </source>
</evidence>
<evidence type="ECO:0000313" key="2">
    <source>
        <dbReference type="Proteomes" id="UP000275385"/>
    </source>
</evidence>
<proteinExistence type="predicted"/>
<dbReference type="PANTHER" id="PTHR36205:SF4">
    <property type="match status" value="1"/>
</dbReference>
<dbReference type="EMBL" id="QVQW01000031">
    <property type="protein sequence ID" value="RKU44428.1"/>
    <property type="molecule type" value="Genomic_DNA"/>
</dbReference>
<gene>
    <name evidence="1" type="ORF">DL546_007033</name>
</gene>
<dbReference type="PANTHER" id="PTHR36205">
    <property type="entry name" value="CHROMOSOME 19, WHOLE GENOME SHOTGUN SEQUENCE"/>
    <property type="match status" value="1"/>
</dbReference>
<dbReference type="Proteomes" id="UP000275385">
    <property type="component" value="Unassembled WGS sequence"/>
</dbReference>
<organism evidence="1 2">
    <name type="scientific">Coniochaeta pulveracea</name>
    <dbReference type="NCBI Taxonomy" id="177199"/>
    <lineage>
        <taxon>Eukaryota</taxon>
        <taxon>Fungi</taxon>
        <taxon>Dikarya</taxon>
        <taxon>Ascomycota</taxon>
        <taxon>Pezizomycotina</taxon>
        <taxon>Sordariomycetes</taxon>
        <taxon>Sordariomycetidae</taxon>
        <taxon>Coniochaetales</taxon>
        <taxon>Coniochaetaceae</taxon>
        <taxon>Coniochaeta</taxon>
    </lineage>
</organism>
<keyword evidence="2" id="KW-1185">Reference proteome</keyword>
<protein>
    <submittedName>
        <fullName evidence="1">Uncharacterized protein</fullName>
    </submittedName>
</protein>
<dbReference type="OrthoDB" id="3353407at2759"/>
<reference evidence="1 2" key="1">
    <citation type="submission" date="2018-08" db="EMBL/GenBank/DDBJ databases">
        <title>Draft genome of the lignicolous fungus Coniochaeta pulveracea.</title>
        <authorList>
            <person name="Borstlap C.J."/>
            <person name="De Witt R.N."/>
            <person name="Botha A."/>
            <person name="Volschenk H."/>
        </authorList>
    </citation>
    <scope>NUCLEOTIDE SEQUENCE [LARGE SCALE GENOMIC DNA]</scope>
    <source>
        <strain evidence="1 2">CAB683</strain>
    </source>
</reference>
<dbReference type="AlphaFoldDB" id="A0A420Y955"/>
<dbReference type="InterPro" id="IPR021822">
    <property type="entry name" value="DUF3405"/>
</dbReference>
<dbReference type="Pfam" id="PF11885">
    <property type="entry name" value="DUF3405"/>
    <property type="match status" value="1"/>
</dbReference>
<comment type="caution">
    <text evidence="1">The sequence shown here is derived from an EMBL/GenBank/DDBJ whole genome shotgun (WGS) entry which is preliminary data.</text>
</comment>
<dbReference type="STRING" id="177199.A0A420Y955"/>
<accession>A0A420Y955</accession>
<name>A0A420Y955_9PEZI</name>